<dbReference type="InterPro" id="IPR036291">
    <property type="entry name" value="NAD(P)-bd_dom_sf"/>
</dbReference>
<dbReference type="Gene3D" id="3.40.50.720">
    <property type="entry name" value="NAD(P)-binding Rossmann-like Domain"/>
    <property type="match status" value="1"/>
</dbReference>
<dbReference type="InterPro" id="IPR055170">
    <property type="entry name" value="GFO_IDH_MocA-like_dom"/>
</dbReference>
<proteinExistence type="inferred from homology"/>
<dbReference type="EMBL" id="JABACI010000002">
    <property type="protein sequence ID" value="NLP83915.1"/>
    <property type="molecule type" value="Genomic_DNA"/>
</dbReference>
<feature type="domain" description="GFO/IDH/MocA-like oxidoreductase" evidence="5">
    <location>
        <begin position="134"/>
        <end position="247"/>
    </location>
</feature>
<keyword evidence="3" id="KW-0520">NAD</keyword>
<organism evidence="6 7">
    <name type="scientific">Microbacterium salsuginis</name>
    <dbReference type="NCBI Taxonomy" id="2722803"/>
    <lineage>
        <taxon>Bacteria</taxon>
        <taxon>Bacillati</taxon>
        <taxon>Actinomycetota</taxon>
        <taxon>Actinomycetes</taxon>
        <taxon>Micrococcales</taxon>
        <taxon>Microbacteriaceae</taxon>
        <taxon>Microbacterium</taxon>
    </lineage>
</organism>
<dbReference type="SUPFAM" id="SSF55347">
    <property type="entry name" value="Glyceraldehyde-3-phosphate dehydrogenase-like, C-terminal domain"/>
    <property type="match status" value="1"/>
</dbReference>
<evidence type="ECO:0000259" key="4">
    <source>
        <dbReference type="Pfam" id="PF01408"/>
    </source>
</evidence>
<accession>A0ABX1KBA9</accession>
<dbReference type="Pfam" id="PF22725">
    <property type="entry name" value="GFO_IDH_MocA_C3"/>
    <property type="match status" value="1"/>
</dbReference>
<reference evidence="6 7" key="1">
    <citation type="submission" date="2020-04" db="EMBL/GenBank/DDBJ databases">
        <title>CFH 90308 Microbacterium sp.</title>
        <authorList>
            <person name="Nie G."/>
            <person name="Ming H."/>
            <person name="Xia T."/>
        </authorList>
    </citation>
    <scope>NUCLEOTIDE SEQUENCE [LARGE SCALE GENOMIC DNA]</scope>
    <source>
        <strain evidence="6 7">CFH 90308</strain>
    </source>
</reference>
<dbReference type="PANTHER" id="PTHR22604">
    <property type="entry name" value="OXIDOREDUCTASES"/>
    <property type="match status" value="1"/>
</dbReference>
<comment type="caution">
    <text evidence="6">The sequence shown here is derived from an EMBL/GenBank/DDBJ whole genome shotgun (WGS) entry which is preliminary data.</text>
</comment>
<evidence type="ECO:0000313" key="6">
    <source>
        <dbReference type="EMBL" id="NLP83915.1"/>
    </source>
</evidence>
<evidence type="ECO:0000256" key="2">
    <source>
        <dbReference type="ARBA" id="ARBA00023002"/>
    </source>
</evidence>
<dbReference type="Proteomes" id="UP001429745">
    <property type="component" value="Unassembled WGS sequence"/>
</dbReference>
<dbReference type="Gene3D" id="3.30.360.10">
    <property type="entry name" value="Dihydrodipicolinate Reductase, domain 2"/>
    <property type="match status" value="1"/>
</dbReference>
<dbReference type="InterPro" id="IPR000683">
    <property type="entry name" value="Gfo/Idh/MocA-like_OxRdtase_N"/>
</dbReference>
<evidence type="ECO:0000256" key="3">
    <source>
        <dbReference type="ARBA" id="ARBA00023027"/>
    </source>
</evidence>
<dbReference type="PANTHER" id="PTHR22604:SF105">
    <property type="entry name" value="TRANS-1,2-DIHYDROBENZENE-1,2-DIOL DEHYDROGENASE"/>
    <property type="match status" value="1"/>
</dbReference>
<evidence type="ECO:0000256" key="1">
    <source>
        <dbReference type="ARBA" id="ARBA00010928"/>
    </source>
</evidence>
<keyword evidence="2" id="KW-0560">Oxidoreductase</keyword>
<gene>
    <name evidence="6" type="ORF">HF576_08650</name>
</gene>
<name>A0ABX1KBA9_9MICO</name>
<keyword evidence="7" id="KW-1185">Reference proteome</keyword>
<dbReference type="RefSeq" id="WP_168912398.1">
    <property type="nucleotide sequence ID" value="NZ_JABACI010000002.1"/>
</dbReference>
<sequence length="339" mass="36654">MPPLRIGVLGAAKIAHRSSVPALLATPGIEVAGVAARDFARAREFADVHGIAAYADYRSVIDDDDVDAVYIPLPVGLHAEWALAALQSGKHVLCEKSLAGSYDEVRDIVAAARADHLVVVENFMCERHPQNEFVRAQIADGAVGPIRHAALSFGFPPFPADDLRNSRALAGGALNDAGAYCVDMAAFYLGRWPTAVTASLADADYEVDVIGSALLEYTAGLTAAVSFGFLHDYRNEARIWGDSGQIEIQRAFSIPADRRPDVTITRNTVADRIDLPPADQFALQMGYFRDLVASGNGAAELERRLRHAAVMEAVRRSAAQHRRVTLDELADWTPPEVSR</sequence>
<evidence type="ECO:0000313" key="7">
    <source>
        <dbReference type="Proteomes" id="UP001429745"/>
    </source>
</evidence>
<dbReference type="Pfam" id="PF01408">
    <property type="entry name" value="GFO_IDH_MocA"/>
    <property type="match status" value="1"/>
</dbReference>
<dbReference type="InterPro" id="IPR050984">
    <property type="entry name" value="Gfo/Idh/MocA_domain"/>
</dbReference>
<feature type="domain" description="Gfo/Idh/MocA-like oxidoreductase N-terminal" evidence="4">
    <location>
        <begin position="4"/>
        <end position="122"/>
    </location>
</feature>
<evidence type="ECO:0000259" key="5">
    <source>
        <dbReference type="Pfam" id="PF22725"/>
    </source>
</evidence>
<protein>
    <submittedName>
        <fullName evidence="6">Gfo/Idh/MocA family oxidoreductase</fullName>
    </submittedName>
</protein>
<comment type="similarity">
    <text evidence="1">Belongs to the Gfo/Idh/MocA family.</text>
</comment>
<dbReference type="SUPFAM" id="SSF51735">
    <property type="entry name" value="NAD(P)-binding Rossmann-fold domains"/>
    <property type="match status" value="1"/>
</dbReference>